<dbReference type="OMA" id="EMMRMAM"/>
<proteinExistence type="predicted"/>
<evidence type="ECO:0000256" key="1">
    <source>
        <dbReference type="ARBA" id="ARBA00004123"/>
    </source>
</evidence>
<dbReference type="GO" id="GO:0043565">
    <property type="term" value="F:sequence-specific DNA binding"/>
    <property type="evidence" value="ECO:0000318"/>
    <property type="project" value="GO_Central"/>
</dbReference>
<dbReference type="InterPro" id="IPR017930">
    <property type="entry name" value="Myb_dom"/>
</dbReference>
<evidence type="ECO:0000256" key="5">
    <source>
        <dbReference type="ARBA" id="ARBA00023163"/>
    </source>
</evidence>
<dbReference type="CDD" id="cd00167">
    <property type="entry name" value="SANT"/>
    <property type="match status" value="2"/>
</dbReference>
<dbReference type="InterPro" id="IPR001005">
    <property type="entry name" value="SANT/Myb"/>
</dbReference>
<evidence type="ECO:0000256" key="2">
    <source>
        <dbReference type="ARBA" id="ARBA00022737"/>
    </source>
</evidence>
<dbReference type="Gramene" id="KQK07949">
    <property type="protein sequence ID" value="KQK07949"/>
    <property type="gene ID" value="BRADI_2g38560v3"/>
</dbReference>
<dbReference type="RefSeq" id="XP_003569075.1">
    <property type="nucleotide sequence ID" value="XM_003569027.4"/>
</dbReference>
<dbReference type="GO" id="GO:0003700">
    <property type="term" value="F:DNA-binding transcription factor activity"/>
    <property type="evidence" value="ECO:0007669"/>
    <property type="project" value="InterPro"/>
</dbReference>
<keyword evidence="4" id="KW-0238">DNA-binding</keyword>
<dbReference type="FunFam" id="1.10.10.60:FF:000107">
    <property type="entry name" value="MYB transcription factor"/>
    <property type="match status" value="1"/>
</dbReference>
<name>I1HMR9_BRADI</name>
<organism evidence="9">
    <name type="scientific">Brachypodium distachyon</name>
    <name type="common">Purple false brome</name>
    <name type="synonym">Trachynia distachya</name>
    <dbReference type="NCBI Taxonomy" id="15368"/>
    <lineage>
        <taxon>Eukaryota</taxon>
        <taxon>Viridiplantae</taxon>
        <taxon>Streptophyta</taxon>
        <taxon>Embryophyta</taxon>
        <taxon>Tracheophyta</taxon>
        <taxon>Spermatophyta</taxon>
        <taxon>Magnoliopsida</taxon>
        <taxon>Liliopsida</taxon>
        <taxon>Poales</taxon>
        <taxon>Poaceae</taxon>
        <taxon>BOP clade</taxon>
        <taxon>Pooideae</taxon>
        <taxon>Stipodae</taxon>
        <taxon>Brachypodieae</taxon>
        <taxon>Brachypodium</taxon>
    </lineage>
</organism>
<keyword evidence="11" id="KW-1185">Reference proteome</keyword>
<reference evidence="9 10" key="1">
    <citation type="journal article" date="2010" name="Nature">
        <title>Genome sequencing and analysis of the model grass Brachypodium distachyon.</title>
        <authorList>
            <consortium name="International Brachypodium Initiative"/>
        </authorList>
    </citation>
    <scope>NUCLEOTIDE SEQUENCE [LARGE SCALE GENOMIC DNA]</scope>
    <source>
        <strain evidence="9">Bd21</strain>
        <strain evidence="10">cv. Bd21</strain>
    </source>
</reference>
<dbReference type="AlphaFoldDB" id="I1HMR9"/>
<dbReference type="FunFam" id="1.10.10.60:FF:000011">
    <property type="entry name" value="Myb transcription factor"/>
    <property type="match status" value="1"/>
</dbReference>
<dbReference type="EnsemblPlants" id="KQK07949">
    <property type="protein sequence ID" value="KQK07949"/>
    <property type="gene ID" value="BRADI_2g38560v3"/>
</dbReference>
<evidence type="ECO:0000313" key="10">
    <source>
        <dbReference type="EnsemblPlants" id="KQK07949"/>
    </source>
</evidence>
<accession>I1HMR9</accession>
<dbReference type="PROSITE" id="PS51294">
    <property type="entry name" value="HTH_MYB"/>
    <property type="match status" value="2"/>
</dbReference>
<evidence type="ECO:0000313" key="11">
    <source>
        <dbReference type="Proteomes" id="UP000008810"/>
    </source>
</evidence>
<keyword evidence="5" id="KW-0804">Transcription</keyword>
<dbReference type="EMBL" id="CM000881">
    <property type="protein sequence ID" value="KQK07949.1"/>
    <property type="molecule type" value="Genomic_DNA"/>
</dbReference>
<dbReference type="SMART" id="SM00717">
    <property type="entry name" value="SANT"/>
    <property type="match status" value="2"/>
</dbReference>
<dbReference type="eggNOG" id="KOG0048">
    <property type="taxonomic scope" value="Eukaryota"/>
</dbReference>
<dbReference type="GO" id="GO:0006355">
    <property type="term" value="P:regulation of DNA-templated transcription"/>
    <property type="evidence" value="ECO:0000318"/>
    <property type="project" value="GO_Central"/>
</dbReference>
<dbReference type="InterPro" id="IPR044676">
    <property type="entry name" value="EOBI/EOBII-like_plant"/>
</dbReference>
<dbReference type="OrthoDB" id="2143914at2759"/>
<keyword evidence="3" id="KW-0805">Transcription regulation</keyword>
<keyword evidence="2" id="KW-0677">Repeat</keyword>
<reference evidence="9" key="2">
    <citation type="submission" date="2017-06" db="EMBL/GenBank/DDBJ databases">
        <title>WGS assembly of Brachypodium distachyon.</title>
        <authorList>
            <consortium name="The International Brachypodium Initiative"/>
            <person name="Lucas S."/>
            <person name="Harmon-Smith M."/>
            <person name="Lail K."/>
            <person name="Tice H."/>
            <person name="Grimwood J."/>
            <person name="Bruce D."/>
            <person name="Barry K."/>
            <person name="Shu S."/>
            <person name="Lindquist E."/>
            <person name="Wang M."/>
            <person name="Pitluck S."/>
            <person name="Vogel J.P."/>
            <person name="Garvin D.F."/>
            <person name="Mockler T.C."/>
            <person name="Schmutz J."/>
            <person name="Rokhsar D."/>
            <person name="Bevan M.W."/>
        </authorList>
    </citation>
    <scope>NUCLEOTIDE SEQUENCE</scope>
    <source>
        <strain evidence="9">Bd21</strain>
    </source>
</reference>
<sequence length="326" mass="36287">MDMDKEYYMGMEAAMSPGGSSEPAKAVAVAATASEDEGDLRRGPWTAEEDALLVDYVAQHGEGRWNSLARCAGLRRTGKSCRLRWLNYLRPDVRRGNITAEEQLLILDLHSRWGNRWSKIAQRLPGRTDNEIKNYWRTRVQKHARQLRCDVNSRQFRDVVRLVWMPRLIERMHADANNAGVPPAPETMTTTMATRADHRHGMSRSEPMIGRAADATAEMSPDDTSSTLRSSVLTAEMVSTMHEGQYRLSPWGAASAVTTNNADGTAVNCFVRRDEGAMGGDDHAIHGGDDELGGSWSELLAATGLPEFEFGDFDDNLWSLEDIYAN</sequence>
<dbReference type="SUPFAM" id="SSF46689">
    <property type="entry name" value="Homeodomain-like"/>
    <property type="match status" value="1"/>
</dbReference>
<dbReference type="PANTHER" id="PTHR45675:SF128">
    <property type="entry name" value="MYB DNA-BINDING DOMAIN SUPERFAMILY PROTEIN-RELATED"/>
    <property type="match status" value="1"/>
</dbReference>
<dbReference type="HOGENOM" id="CLU_028567_8_2_1"/>
<protein>
    <submittedName>
        <fullName evidence="9 10">Uncharacterized protein</fullName>
    </submittedName>
</protein>
<dbReference type="KEGG" id="bdi:100843053"/>
<comment type="subcellular location">
    <subcellularLocation>
        <location evidence="1">Nucleus</location>
    </subcellularLocation>
</comment>
<feature type="domain" description="HTH myb-type" evidence="8">
    <location>
        <begin position="94"/>
        <end position="144"/>
    </location>
</feature>
<evidence type="ECO:0000256" key="3">
    <source>
        <dbReference type="ARBA" id="ARBA00023015"/>
    </source>
</evidence>
<evidence type="ECO:0000259" key="7">
    <source>
        <dbReference type="PROSITE" id="PS50090"/>
    </source>
</evidence>
<dbReference type="GO" id="GO:0005634">
    <property type="term" value="C:nucleus"/>
    <property type="evidence" value="ECO:0000318"/>
    <property type="project" value="GO_Central"/>
</dbReference>
<dbReference type="PANTHER" id="PTHR45675">
    <property type="entry name" value="MYB TRANSCRIPTION FACTOR-RELATED-RELATED"/>
    <property type="match status" value="1"/>
</dbReference>
<dbReference type="InterPro" id="IPR009057">
    <property type="entry name" value="Homeodomain-like_sf"/>
</dbReference>
<evidence type="ECO:0000259" key="8">
    <source>
        <dbReference type="PROSITE" id="PS51294"/>
    </source>
</evidence>
<dbReference type="Gene3D" id="1.10.10.60">
    <property type="entry name" value="Homeodomain-like"/>
    <property type="match status" value="2"/>
</dbReference>
<dbReference type="Pfam" id="PF00249">
    <property type="entry name" value="Myb_DNA-binding"/>
    <property type="match status" value="2"/>
</dbReference>
<feature type="domain" description="Myb-like" evidence="7">
    <location>
        <begin position="90"/>
        <end position="140"/>
    </location>
</feature>
<dbReference type="GeneID" id="100843053"/>
<evidence type="ECO:0000256" key="4">
    <source>
        <dbReference type="ARBA" id="ARBA00023125"/>
    </source>
</evidence>
<keyword evidence="6" id="KW-0539">Nucleus</keyword>
<dbReference type="PROSITE" id="PS50090">
    <property type="entry name" value="MYB_LIKE"/>
    <property type="match status" value="2"/>
</dbReference>
<feature type="domain" description="Myb-like" evidence="7">
    <location>
        <begin position="37"/>
        <end position="89"/>
    </location>
</feature>
<evidence type="ECO:0000313" key="9">
    <source>
        <dbReference type="EMBL" id="KQK07949.1"/>
    </source>
</evidence>
<evidence type="ECO:0000256" key="6">
    <source>
        <dbReference type="ARBA" id="ARBA00023242"/>
    </source>
</evidence>
<reference evidence="10" key="3">
    <citation type="submission" date="2018-08" db="UniProtKB">
        <authorList>
            <consortium name="EnsemblPlants"/>
        </authorList>
    </citation>
    <scope>IDENTIFICATION</scope>
    <source>
        <strain evidence="10">cv. Bd21</strain>
    </source>
</reference>
<feature type="domain" description="HTH myb-type" evidence="8">
    <location>
        <begin position="39"/>
        <end position="93"/>
    </location>
</feature>
<gene>
    <name evidence="10" type="primary">LOC100843053</name>
    <name evidence="9" type="ORF">BRADI_2g38560v3</name>
</gene>
<dbReference type="Proteomes" id="UP000008810">
    <property type="component" value="Chromosome 2"/>
</dbReference>